<gene>
    <name evidence="2" type="ORF">EI983_15100</name>
</gene>
<evidence type="ECO:0000259" key="1">
    <source>
        <dbReference type="Pfam" id="PF01755"/>
    </source>
</evidence>
<dbReference type="RefSeq" id="WP_157708203.1">
    <property type="nucleotide sequence ID" value="NZ_CP034348.1"/>
</dbReference>
<accession>A0A6I6ITJ7</accession>
<keyword evidence="3" id="KW-1185">Reference proteome</keyword>
<keyword evidence="2" id="KW-0808">Transferase</keyword>
<dbReference type="OrthoDB" id="259382at2"/>
<name>A0A6I6ITJ7_9RHOB</name>
<evidence type="ECO:0000313" key="2">
    <source>
        <dbReference type="EMBL" id="QGX99522.1"/>
    </source>
</evidence>
<reference evidence="3" key="1">
    <citation type="submission" date="2018-12" db="EMBL/GenBank/DDBJ databases">
        <title>Complete genome sequence of Roseovarius sp. MME-070.</title>
        <authorList>
            <person name="Nam Y.-D."/>
            <person name="Kang J."/>
            <person name="Chung W.-H."/>
            <person name="Park Y.S."/>
        </authorList>
    </citation>
    <scope>NUCLEOTIDE SEQUENCE [LARGE SCALE GENOMIC DNA]</scope>
    <source>
        <strain evidence="3">MME-070</strain>
    </source>
</reference>
<dbReference type="KEGG" id="rom:EI983_15100"/>
<dbReference type="EMBL" id="CP034348">
    <property type="protein sequence ID" value="QGX99522.1"/>
    <property type="molecule type" value="Genomic_DNA"/>
</dbReference>
<dbReference type="AlphaFoldDB" id="A0A6I6ITJ7"/>
<dbReference type="InterPro" id="IPR002654">
    <property type="entry name" value="Glyco_trans_25"/>
</dbReference>
<dbReference type="GO" id="GO:0016740">
    <property type="term" value="F:transferase activity"/>
    <property type="evidence" value="ECO:0007669"/>
    <property type="project" value="UniProtKB-KW"/>
</dbReference>
<protein>
    <submittedName>
        <fullName evidence="2">Glycosyltransferase family 25 protein</fullName>
    </submittedName>
</protein>
<dbReference type="Pfam" id="PF01755">
    <property type="entry name" value="Glyco_transf_25"/>
    <property type="match status" value="1"/>
</dbReference>
<sequence length="253" mass="27619">MLLRAYILHLVRATARRDNAQQLREACGVPGGLWPAVDGANMSSTDLSDVVGAQLFEPEYPFTLKTGEIGCFLSHRQIWADLQMRDEDAALIIEDDAALDPDIFPRALELASSNISALGYIQFQTRTAEGPAALVDTNGPCQLTVPQLGGLRTTAQMVSREAAAHLLHLSEIIDRPVDTFVQSHWHTLLRPARIFPSGVSDIADQLDGSTIQSGKKPLLEKIGREFSRGRYRRAVTRLSAQSNAPLKGGLDHG</sequence>
<dbReference type="Proteomes" id="UP000428330">
    <property type="component" value="Chromosome"/>
</dbReference>
<evidence type="ECO:0000313" key="3">
    <source>
        <dbReference type="Proteomes" id="UP000428330"/>
    </source>
</evidence>
<organism evidence="2 3">
    <name type="scientific">Roseovarius faecimaris</name>
    <dbReference type="NCBI Taxonomy" id="2494550"/>
    <lineage>
        <taxon>Bacteria</taxon>
        <taxon>Pseudomonadati</taxon>
        <taxon>Pseudomonadota</taxon>
        <taxon>Alphaproteobacteria</taxon>
        <taxon>Rhodobacterales</taxon>
        <taxon>Roseobacteraceae</taxon>
        <taxon>Roseovarius</taxon>
    </lineage>
</organism>
<feature type="domain" description="Glycosyl transferase family 25" evidence="1">
    <location>
        <begin position="5"/>
        <end position="123"/>
    </location>
</feature>
<dbReference type="CDD" id="cd06532">
    <property type="entry name" value="Glyco_transf_25"/>
    <property type="match status" value="1"/>
</dbReference>
<proteinExistence type="predicted"/>